<name>A0ABY8FLQ2_9SPHN</name>
<feature type="transmembrane region" description="Helical" evidence="2">
    <location>
        <begin position="222"/>
        <end position="241"/>
    </location>
</feature>
<feature type="transmembrane region" description="Helical" evidence="2">
    <location>
        <begin position="7"/>
        <end position="35"/>
    </location>
</feature>
<accession>A0ABY8FLQ2</accession>
<organism evidence="3 4">
    <name type="scientific">Altererythrobacter arenosus</name>
    <dbReference type="NCBI Taxonomy" id="3032592"/>
    <lineage>
        <taxon>Bacteria</taxon>
        <taxon>Pseudomonadati</taxon>
        <taxon>Pseudomonadota</taxon>
        <taxon>Alphaproteobacteria</taxon>
        <taxon>Sphingomonadales</taxon>
        <taxon>Erythrobacteraceae</taxon>
        <taxon>Altererythrobacter</taxon>
    </lineage>
</organism>
<dbReference type="RefSeq" id="WP_278014726.1">
    <property type="nucleotide sequence ID" value="NZ_CP121106.1"/>
</dbReference>
<keyword evidence="4" id="KW-1185">Reference proteome</keyword>
<keyword evidence="2" id="KW-1133">Transmembrane helix</keyword>
<feature type="region of interest" description="Disordered" evidence="1">
    <location>
        <begin position="459"/>
        <end position="484"/>
    </location>
</feature>
<feature type="transmembrane region" description="Helical" evidence="2">
    <location>
        <begin position="167"/>
        <end position="185"/>
    </location>
</feature>
<feature type="transmembrane region" description="Helical" evidence="2">
    <location>
        <begin position="86"/>
        <end position="105"/>
    </location>
</feature>
<evidence type="ECO:0000313" key="3">
    <source>
        <dbReference type="EMBL" id="WFL75958.1"/>
    </source>
</evidence>
<feature type="transmembrane region" description="Helical" evidence="2">
    <location>
        <begin position="344"/>
        <end position="366"/>
    </location>
</feature>
<sequence>MELTFVGIILIVVGTYVVLLGSVRTAIVFLVVSALFDGSAAISLPSLGGSSIPPVQFALLFTTLRILAPKGGYLGLLPTAIIENKWIVLFAIYGIASAYLAPRMFAGAIDVFPMHADRRLGLYGTVPLRPTAQNLTAGFYMVGALLLAISSYIFCRIPRGGKTLANVLMIACWIHIVTGLSDLALRGTPFEEVLSVFRNGGYVLLDHSASGFVRIRGVLPEASTYAGIGFALFVANMELWYRSIQTRATGLAAAVMALVLVISTSSTAYVALLVYGVFFVLRGILFPTVAPPGKILLAAYSAAGIFFLVCILMAVVPELPFAVYELVVDMTVGKPTSDSGQQRLFWAMQGWDGFLVSYGLGIGAGSFRSSSIFMAILGSMGFVGVITFATYLVTVFQGSRRSTWGLGPTELQSIGGALGTAALLSLVPAGISSPHAVPSDLFSIMAGAAIALRSSAAEGLARPSKGERQFSWKEATPREETSAA</sequence>
<feature type="transmembrane region" description="Helical" evidence="2">
    <location>
        <begin position="137"/>
        <end position="155"/>
    </location>
</feature>
<evidence type="ECO:0000313" key="4">
    <source>
        <dbReference type="Proteomes" id="UP001215827"/>
    </source>
</evidence>
<dbReference type="GO" id="GO:0016787">
    <property type="term" value="F:hydrolase activity"/>
    <property type="evidence" value="ECO:0007669"/>
    <property type="project" value="UniProtKB-KW"/>
</dbReference>
<dbReference type="EMBL" id="CP121106">
    <property type="protein sequence ID" value="WFL75958.1"/>
    <property type="molecule type" value="Genomic_DNA"/>
</dbReference>
<keyword evidence="3" id="KW-0378">Hydrolase</keyword>
<proteinExistence type="predicted"/>
<feature type="transmembrane region" description="Helical" evidence="2">
    <location>
        <begin position="55"/>
        <end position="74"/>
    </location>
</feature>
<protein>
    <submittedName>
        <fullName evidence="3">Glycoside hydrolase</fullName>
    </submittedName>
</protein>
<keyword evidence="2" id="KW-0472">Membrane</keyword>
<feature type="transmembrane region" description="Helical" evidence="2">
    <location>
        <begin position="298"/>
        <end position="323"/>
    </location>
</feature>
<feature type="compositionally biased region" description="Basic and acidic residues" evidence="1">
    <location>
        <begin position="464"/>
        <end position="484"/>
    </location>
</feature>
<feature type="transmembrane region" description="Helical" evidence="2">
    <location>
        <begin position="372"/>
        <end position="393"/>
    </location>
</feature>
<gene>
    <name evidence="3" type="ORF">P7228_08025</name>
</gene>
<reference evidence="3 4" key="1">
    <citation type="submission" date="2023-03" db="EMBL/GenBank/DDBJ databases">
        <title>Altererythrobacter sp. CAU 1644 isolated from sand.</title>
        <authorList>
            <person name="Kim W."/>
        </authorList>
    </citation>
    <scope>NUCLEOTIDE SEQUENCE [LARGE SCALE GENOMIC DNA]</scope>
    <source>
        <strain evidence="3 4">CAU 1644</strain>
    </source>
</reference>
<feature type="transmembrane region" description="Helical" evidence="2">
    <location>
        <begin position="253"/>
        <end position="278"/>
    </location>
</feature>
<evidence type="ECO:0000256" key="2">
    <source>
        <dbReference type="SAM" id="Phobius"/>
    </source>
</evidence>
<dbReference type="Proteomes" id="UP001215827">
    <property type="component" value="Chromosome"/>
</dbReference>
<keyword evidence="2" id="KW-0812">Transmembrane</keyword>
<evidence type="ECO:0000256" key="1">
    <source>
        <dbReference type="SAM" id="MobiDB-lite"/>
    </source>
</evidence>